<dbReference type="AlphaFoldDB" id="A0A2A6RNP6"/>
<sequence>MLLLNYSHPLNKEQIARLAALLPDPVAVRDLASQVDRARPLDEVACELADAAGLSPMEWQTTPLLINPPALAPVALALIAEVHGRCGSFPALLHVRPVANSTPTRYEVGEVLNLQAVREAARGRR</sequence>
<evidence type="ECO:0000313" key="2">
    <source>
        <dbReference type="Proteomes" id="UP000220527"/>
    </source>
</evidence>
<protein>
    <submittedName>
        <fullName evidence="1">Uncharacterized protein</fullName>
    </submittedName>
</protein>
<proteinExistence type="predicted"/>
<dbReference type="EMBL" id="NQWI01000006">
    <property type="protein sequence ID" value="PDW04682.1"/>
    <property type="molecule type" value="Genomic_DNA"/>
</dbReference>
<gene>
    <name evidence="1" type="ORF">CJ255_02520</name>
</gene>
<dbReference type="CDD" id="cd09766">
    <property type="entry name" value="Csx15_I-U"/>
    <property type="match status" value="1"/>
</dbReference>
<organism evidence="1 2">
    <name type="scientific">Candidatus Viridilinea mediisalina</name>
    <dbReference type="NCBI Taxonomy" id="2024553"/>
    <lineage>
        <taxon>Bacteria</taxon>
        <taxon>Bacillati</taxon>
        <taxon>Chloroflexota</taxon>
        <taxon>Chloroflexia</taxon>
        <taxon>Chloroflexales</taxon>
        <taxon>Chloroflexineae</taxon>
        <taxon>Oscillochloridaceae</taxon>
        <taxon>Candidatus Viridilinea</taxon>
    </lineage>
</organism>
<keyword evidence="2" id="KW-1185">Reference proteome</keyword>
<comment type="caution">
    <text evidence="1">The sequence shown here is derived from an EMBL/GenBank/DDBJ whole genome shotgun (WGS) entry which is preliminary data.</text>
</comment>
<dbReference type="OrthoDB" id="597445at2"/>
<dbReference type="NCBIfam" id="NF040560">
    <property type="entry name" value="CAS_Csx15"/>
    <property type="match status" value="1"/>
</dbReference>
<evidence type="ECO:0000313" key="1">
    <source>
        <dbReference type="EMBL" id="PDW04682.1"/>
    </source>
</evidence>
<dbReference type="Proteomes" id="UP000220527">
    <property type="component" value="Unassembled WGS sequence"/>
</dbReference>
<reference evidence="2" key="1">
    <citation type="submission" date="2017-08" db="EMBL/GenBank/DDBJ databases">
        <authorList>
            <person name="Grouzdev D.S."/>
            <person name="Gaisin V.A."/>
            <person name="Rysina M.S."/>
            <person name="Gorlenko V.M."/>
        </authorList>
    </citation>
    <scope>NUCLEOTIDE SEQUENCE [LARGE SCALE GENOMIC DNA]</scope>
    <source>
        <strain evidence="2">Kir15-3F</strain>
    </source>
</reference>
<accession>A0A2A6RNP6</accession>
<name>A0A2A6RNP6_9CHLR</name>